<protein>
    <submittedName>
        <fullName evidence="1">Uncharacterized protein</fullName>
    </submittedName>
</protein>
<dbReference type="Proteomes" id="UP000054632">
    <property type="component" value="Unassembled WGS sequence"/>
</dbReference>
<reference evidence="1 2" key="1">
    <citation type="submission" date="2015-01" db="EMBL/GenBank/DDBJ databases">
        <title>Evolution of Trichinella species and genotypes.</title>
        <authorList>
            <person name="Korhonen P.K."/>
            <person name="Edoardo P."/>
            <person name="Giuseppe L.R."/>
            <person name="Gasser R.B."/>
        </authorList>
    </citation>
    <scope>NUCLEOTIDE SEQUENCE [LARGE SCALE GENOMIC DNA]</scope>
    <source>
        <strain evidence="1">ISS13</strain>
    </source>
</reference>
<comment type="caution">
    <text evidence="1">The sequence shown here is derived from an EMBL/GenBank/DDBJ whole genome shotgun (WGS) entry which is preliminary data.</text>
</comment>
<name>A0A0V1DM93_TRIPS</name>
<evidence type="ECO:0000313" key="2">
    <source>
        <dbReference type="Proteomes" id="UP000054632"/>
    </source>
</evidence>
<dbReference type="AlphaFoldDB" id="A0A0V1DM93"/>
<accession>A0A0V1DM93</accession>
<dbReference type="EMBL" id="JYDR01001937">
    <property type="protein sequence ID" value="KRY62727.1"/>
    <property type="molecule type" value="Genomic_DNA"/>
</dbReference>
<proteinExistence type="predicted"/>
<sequence>MAFYMDSKEKCNVHGDDFKNRLLTIFTQSRFNGILHGFKREM</sequence>
<evidence type="ECO:0000313" key="1">
    <source>
        <dbReference type="EMBL" id="KRY62727.1"/>
    </source>
</evidence>
<gene>
    <name evidence="1" type="ORF">T4A_1208</name>
</gene>
<organism evidence="1 2">
    <name type="scientific">Trichinella pseudospiralis</name>
    <name type="common">Parasitic roundworm</name>
    <dbReference type="NCBI Taxonomy" id="6337"/>
    <lineage>
        <taxon>Eukaryota</taxon>
        <taxon>Metazoa</taxon>
        <taxon>Ecdysozoa</taxon>
        <taxon>Nematoda</taxon>
        <taxon>Enoplea</taxon>
        <taxon>Dorylaimia</taxon>
        <taxon>Trichinellida</taxon>
        <taxon>Trichinellidae</taxon>
        <taxon>Trichinella</taxon>
    </lineage>
</organism>